<evidence type="ECO:0000256" key="3">
    <source>
        <dbReference type="ARBA" id="ARBA00022737"/>
    </source>
</evidence>
<dbReference type="PANTHER" id="PTHR11017">
    <property type="entry name" value="LEUCINE-RICH REPEAT-CONTAINING PROTEIN"/>
    <property type="match status" value="1"/>
</dbReference>
<dbReference type="InterPro" id="IPR058192">
    <property type="entry name" value="WHD_ROQ1-like"/>
</dbReference>
<dbReference type="InterPro" id="IPR044974">
    <property type="entry name" value="Disease_R_plants"/>
</dbReference>
<dbReference type="SUPFAM" id="SSF52200">
    <property type="entry name" value="Toll/Interleukin receptor TIR domain"/>
    <property type="match status" value="1"/>
</dbReference>
<protein>
    <recommendedName>
        <fullName evidence="1">ADP-ribosyl cyclase/cyclic ADP-ribose hydrolase</fullName>
        <ecNumber evidence="1">3.2.2.6</ecNumber>
    </recommendedName>
</protein>
<accession>A0ABD0ZCV9</accession>
<comment type="catalytic activity">
    <reaction evidence="7">
        <text>NAD(+) + H2O = ADP-D-ribose + nicotinamide + H(+)</text>
        <dbReference type="Rhea" id="RHEA:16301"/>
        <dbReference type="ChEBI" id="CHEBI:15377"/>
        <dbReference type="ChEBI" id="CHEBI:15378"/>
        <dbReference type="ChEBI" id="CHEBI:17154"/>
        <dbReference type="ChEBI" id="CHEBI:57540"/>
        <dbReference type="ChEBI" id="CHEBI:57967"/>
        <dbReference type="EC" id="3.2.2.6"/>
    </reaction>
    <physiologicalReaction direction="left-to-right" evidence="7">
        <dbReference type="Rhea" id="RHEA:16302"/>
    </physiologicalReaction>
</comment>
<dbReference type="Pfam" id="PF01582">
    <property type="entry name" value="TIR"/>
    <property type="match status" value="1"/>
</dbReference>
<dbReference type="Gene3D" id="3.40.50.10140">
    <property type="entry name" value="Toll/interleukin-1 receptor homology (TIR) domain"/>
    <property type="match status" value="1"/>
</dbReference>
<dbReference type="AlphaFoldDB" id="A0ABD0ZCV9"/>
<feature type="compositionally biased region" description="Low complexity" evidence="8">
    <location>
        <begin position="46"/>
        <end position="60"/>
    </location>
</feature>
<feature type="transmembrane region" description="Helical" evidence="9">
    <location>
        <begin position="6"/>
        <end position="24"/>
    </location>
</feature>
<keyword evidence="9" id="KW-0472">Membrane</keyword>
<dbReference type="PRINTS" id="PR00364">
    <property type="entry name" value="DISEASERSIST"/>
</dbReference>
<keyword evidence="5" id="KW-0611">Plant defense</keyword>
<keyword evidence="3" id="KW-0677">Repeat</keyword>
<evidence type="ECO:0000256" key="9">
    <source>
        <dbReference type="SAM" id="Phobius"/>
    </source>
</evidence>
<dbReference type="SMART" id="SM00255">
    <property type="entry name" value="TIR"/>
    <property type="match status" value="1"/>
</dbReference>
<evidence type="ECO:0000256" key="5">
    <source>
        <dbReference type="ARBA" id="ARBA00022821"/>
    </source>
</evidence>
<dbReference type="Pfam" id="PF23282">
    <property type="entry name" value="WHD_ROQ1"/>
    <property type="match status" value="1"/>
</dbReference>
<dbReference type="InterPro" id="IPR035897">
    <property type="entry name" value="Toll_tir_struct_dom_sf"/>
</dbReference>
<dbReference type="PROSITE" id="PS50104">
    <property type="entry name" value="TIR"/>
    <property type="match status" value="1"/>
</dbReference>
<evidence type="ECO:0000256" key="8">
    <source>
        <dbReference type="SAM" id="MobiDB-lite"/>
    </source>
</evidence>
<dbReference type="SUPFAM" id="SSF52540">
    <property type="entry name" value="P-loop containing nucleoside triphosphate hydrolases"/>
    <property type="match status" value="1"/>
</dbReference>
<evidence type="ECO:0000259" key="10">
    <source>
        <dbReference type="PROSITE" id="PS50104"/>
    </source>
</evidence>
<dbReference type="InterPro" id="IPR000157">
    <property type="entry name" value="TIR_dom"/>
</dbReference>
<dbReference type="InterPro" id="IPR032675">
    <property type="entry name" value="LRR_dom_sf"/>
</dbReference>
<gene>
    <name evidence="11" type="ORF">V5N11_003198</name>
</gene>
<reference evidence="11 12" key="1">
    <citation type="submission" date="2024-04" db="EMBL/GenBank/DDBJ databases">
        <title>Genome assembly C_amara_ONT_v2.</title>
        <authorList>
            <person name="Yant L."/>
            <person name="Moore C."/>
            <person name="Slenker M."/>
        </authorList>
    </citation>
    <scope>NUCLEOTIDE SEQUENCE [LARGE SCALE GENOMIC DNA]</scope>
    <source>
        <tissue evidence="11">Leaf</tissue>
    </source>
</reference>
<dbReference type="GO" id="GO:0061809">
    <property type="term" value="F:NAD+ nucleosidase activity, cyclic ADP-ribose generating"/>
    <property type="evidence" value="ECO:0007669"/>
    <property type="project" value="UniProtKB-EC"/>
</dbReference>
<dbReference type="Gene3D" id="1.10.8.430">
    <property type="entry name" value="Helical domain of apoptotic protease-activating factors"/>
    <property type="match status" value="1"/>
</dbReference>
<keyword evidence="4" id="KW-0378">Hydrolase</keyword>
<name>A0ABD0ZCV9_CARAN</name>
<dbReference type="SMART" id="SM00382">
    <property type="entry name" value="AAA"/>
    <property type="match status" value="1"/>
</dbReference>
<keyword evidence="9" id="KW-1133">Transmembrane helix</keyword>
<dbReference type="FunFam" id="3.40.50.300:FF:001002">
    <property type="entry name" value="Disease resistance protein (TIR-NBS-LRR class)"/>
    <property type="match status" value="1"/>
</dbReference>
<dbReference type="GO" id="GO:0006952">
    <property type="term" value="P:defense response"/>
    <property type="evidence" value="ECO:0007669"/>
    <property type="project" value="UniProtKB-KW"/>
</dbReference>
<evidence type="ECO:0000256" key="4">
    <source>
        <dbReference type="ARBA" id="ARBA00022801"/>
    </source>
</evidence>
<keyword evidence="6" id="KW-0520">NAD</keyword>
<evidence type="ECO:0000313" key="11">
    <source>
        <dbReference type="EMBL" id="KAL1188169.1"/>
    </source>
</evidence>
<organism evidence="11 12">
    <name type="scientific">Cardamine amara subsp. amara</name>
    <dbReference type="NCBI Taxonomy" id="228776"/>
    <lineage>
        <taxon>Eukaryota</taxon>
        <taxon>Viridiplantae</taxon>
        <taxon>Streptophyta</taxon>
        <taxon>Embryophyta</taxon>
        <taxon>Tracheophyta</taxon>
        <taxon>Spermatophyta</taxon>
        <taxon>Magnoliopsida</taxon>
        <taxon>eudicotyledons</taxon>
        <taxon>Gunneridae</taxon>
        <taxon>Pentapetalae</taxon>
        <taxon>rosids</taxon>
        <taxon>malvids</taxon>
        <taxon>Brassicales</taxon>
        <taxon>Brassicaceae</taxon>
        <taxon>Cardamineae</taxon>
        <taxon>Cardamine</taxon>
    </lineage>
</organism>
<dbReference type="Pfam" id="PF07725">
    <property type="entry name" value="LRR_3"/>
    <property type="match status" value="1"/>
</dbReference>
<dbReference type="InterPro" id="IPR003593">
    <property type="entry name" value="AAA+_ATPase"/>
</dbReference>
<evidence type="ECO:0000256" key="1">
    <source>
        <dbReference type="ARBA" id="ARBA00011982"/>
    </source>
</evidence>
<dbReference type="InterPro" id="IPR002182">
    <property type="entry name" value="NB-ARC"/>
</dbReference>
<keyword evidence="9" id="KW-0812">Transmembrane</keyword>
<dbReference type="PANTHER" id="PTHR11017:SF366">
    <property type="entry name" value="ADP-RIBOSYL CYCLASE_CYCLIC ADP-RIBOSE HYDROLASE"/>
    <property type="match status" value="1"/>
</dbReference>
<feature type="region of interest" description="Disordered" evidence="8">
    <location>
        <begin position="32"/>
        <end position="60"/>
    </location>
</feature>
<dbReference type="InterPro" id="IPR042197">
    <property type="entry name" value="Apaf_helical"/>
</dbReference>
<dbReference type="InterPro" id="IPR027417">
    <property type="entry name" value="P-loop_NTPase"/>
</dbReference>
<dbReference type="Pfam" id="PF00931">
    <property type="entry name" value="NB-ARC"/>
    <property type="match status" value="1"/>
</dbReference>
<keyword evidence="12" id="KW-1185">Reference proteome</keyword>
<feature type="domain" description="TIR" evidence="10">
    <location>
        <begin position="62"/>
        <end position="226"/>
    </location>
</feature>
<dbReference type="InterPro" id="IPR011713">
    <property type="entry name" value="Leu-rich_rpt_3"/>
</dbReference>
<dbReference type="SUPFAM" id="SSF52058">
    <property type="entry name" value="L domain-like"/>
    <property type="match status" value="1"/>
</dbReference>
<sequence length="889" mass="100169">MDSSLIPVIILAAAICFFTLLKIFRLHQEKKENHTSSSSVPPPSLSPSTPTSLSSDPPSFSSRHDVFPSFRGEDVRQNFLSHLLKEFQRKGITPFMDNEIKRGESIGPELIREIRGSKIAIILLSRNYASSKWCLDELVEIMKCREASGLTVMTIFYEVDPSDVKKLVGDFGKVFKKTCAGKTEEDIRRWTQALVEAATVAGYDSRKWDNEAAMIERIANDVSNELMNSVPSNDFDCLVGRKAHLENMEPFLHLSSNEMRMIGIWGPSGIGKSTIARFLFEEYSHGFQLSAFMENIKGRYPKPCYDECSAKLQLQADFLSKIINQKDMKIRRHLGVAKDRLKDKKVFVVLDDVDQLAQLDAMAKETHWFGPGSRIIITTQDKKVLKAHGIHHIYKVCFPADDEALQIFCMNAFSQNSPRDGFENLARDVTQLSGKLPLGLSVMGSFFRGMSKHEWIREIPRLKTSLDGKIETTLMFCYNGLCEEDQGLFLYIACMFNNERIENVEEHLAKNFTDVTQGLHILAEKSVISISSGYVKMHDLLARLGREIVRKQSIDKPGKRQFLVDPRDICKVLSNTKDCTSVIGINSECGEELCRIDRVLERMPNLQFLRLYGDASDLRSNLPQSLNYLPPLAKLLHWTSFPMKCPPSNFNSVFLVELNMPFSNLEKLWEGIQTIRNLKWMDLSSSSNLKELPDLSTATNLEKLNLSNCSSLAELPSSIGNAINLVELDLSFCTRLVELPSSIWNATNIVKLNLCGCTKLVELPSSTGNTINLAGLNFRFGLTQMGLQPSTGNINNLQMFEISISRGINPRTINLQACSRLKEQLDMGNATNLEQLDLTGCLNMPQIRSSIQTIAMNLSKNGLRKIPRKEGNMSHLLPKILQLKDLCKR</sequence>
<proteinExistence type="predicted"/>
<evidence type="ECO:0000256" key="7">
    <source>
        <dbReference type="ARBA" id="ARBA00047304"/>
    </source>
</evidence>
<evidence type="ECO:0000256" key="2">
    <source>
        <dbReference type="ARBA" id="ARBA00022614"/>
    </source>
</evidence>
<dbReference type="Gene3D" id="3.40.50.300">
    <property type="entry name" value="P-loop containing nucleotide triphosphate hydrolases"/>
    <property type="match status" value="1"/>
</dbReference>
<dbReference type="FunFam" id="1.10.8.430:FF:000002">
    <property type="entry name" value="Disease resistance protein (TIR-NBS-LRR class)"/>
    <property type="match status" value="1"/>
</dbReference>
<comment type="caution">
    <text evidence="11">The sequence shown here is derived from an EMBL/GenBank/DDBJ whole genome shotgun (WGS) entry which is preliminary data.</text>
</comment>
<dbReference type="EC" id="3.2.2.6" evidence="1"/>
<dbReference type="Gene3D" id="3.80.10.10">
    <property type="entry name" value="Ribonuclease Inhibitor"/>
    <property type="match status" value="1"/>
</dbReference>
<dbReference type="Proteomes" id="UP001558713">
    <property type="component" value="Unassembled WGS sequence"/>
</dbReference>
<dbReference type="EMBL" id="JBANAX010000931">
    <property type="protein sequence ID" value="KAL1188169.1"/>
    <property type="molecule type" value="Genomic_DNA"/>
</dbReference>
<evidence type="ECO:0000256" key="6">
    <source>
        <dbReference type="ARBA" id="ARBA00023027"/>
    </source>
</evidence>
<dbReference type="FunFam" id="3.40.50.10140:FF:000007">
    <property type="entry name" value="Disease resistance protein (TIR-NBS-LRR class)"/>
    <property type="match status" value="1"/>
</dbReference>
<keyword evidence="2" id="KW-0433">Leucine-rich repeat</keyword>
<evidence type="ECO:0000313" key="12">
    <source>
        <dbReference type="Proteomes" id="UP001558713"/>
    </source>
</evidence>